<feature type="domain" description="NAA35-like N-terminal" evidence="1">
    <location>
        <begin position="39"/>
        <end position="144"/>
    </location>
</feature>
<dbReference type="GO" id="GO:0031417">
    <property type="term" value="C:NatC complex"/>
    <property type="evidence" value="ECO:0007669"/>
    <property type="project" value="InterPro"/>
</dbReference>
<dbReference type="PANTHER" id="PTHR21373">
    <property type="entry name" value="GLUCOSE REPRESSIBLE PROTEIN MAK10"/>
    <property type="match status" value="1"/>
</dbReference>
<protein>
    <recommendedName>
        <fullName evidence="1">NAA35-like N-terminal domain-containing protein</fullName>
    </recommendedName>
</protein>
<evidence type="ECO:0000259" key="1">
    <source>
        <dbReference type="Pfam" id="PF04112"/>
    </source>
</evidence>
<accession>A0A1Y1MIB5</accession>
<sequence>MDYLESDCTGGAPMLQKATYHWATITCEFLDAVQGLELGELLHDESFGLFEAMSAIEMMDPKMDAGMLCNRGNKKAKSFEQAVSDSTLKLNNFSNRELIDIIDTTLACIVSWLEGHSLAQTVFTNLYLHKPYSIEDRTLKVFSLAVYKVLEIIKEFIHKYVRVGGAGFYDSHLLF</sequence>
<dbReference type="Pfam" id="PF04112">
    <property type="entry name" value="Mak10"/>
    <property type="match status" value="1"/>
</dbReference>
<organism evidence="2">
    <name type="scientific">Photinus pyralis</name>
    <name type="common">Common eastern firefly</name>
    <name type="synonym">Lampyris pyralis</name>
    <dbReference type="NCBI Taxonomy" id="7054"/>
    <lineage>
        <taxon>Eukaryota</taxon>
        <taxon>Metazoa</taxon>
        <taxon>Ecdysozoa</taxon>
        <taxon>Arthropoda</taxon>
        <taxon>Hexapoda</taxon>
        <taxon>Insecta</taxon>
        <taxon>Pterygota</taxon>
        <taxon>Neoptera</taxon>
        <taxon>Endopterygota</taxon>
        <taxon>Coleoptera</taxon>
        <taxon>Polyphaga</taxon>
        <taxon>Elateriformia</taxon>
        <taxon>Elateroidea</taxon>
        <taxon>Lampyridae</taxon>
        <taxon>Lampyrinae</taxon>
        <taxon>Photinus</taxon>
    </lineage>
</organism>
<dbReference type="AlphaFoldDB" id="A0A1Y1MIB5"/>
<name>A0A1Y1MIB5_PHOPY</name>
<dbReference type="InterPro" id="IPR057983">
    <property type="entry name" value="NAA35-like_N"/>
</dbReference>
<dbReference type="EMBL" id="GEZM01030470">
    <property type="protein sequence ID" value="JAV85532.1"/>
    <property type="molecule type" value="Transcribed_RNA"/>
</dbReference>
<proteinExistence type="predicted"/>
<dbReference type="InterPro" id="IPR007244">
    <property type="entry name" value="Naa35_N"/>
</dbReference>
<reference evidence="2" key="1">
    <citation type="journal article" date="2016" name="Sci. Rep.">
        <title>Molecular characterization of firefly nuptial gifts: a multi-omics approach sheds light on postcopulatory sexual selection.</title>
        <authorList>
            <person name="Al-Wathiqui N."/>
            <person name="Fallon T.R."/>
            <person name="South A."/>
            <person name="Weng J.K."/>
            <person name="Lewis S.M."/>
        </authorList>
    </citation>
    <scope>NUCLEOTIDE SEQUENCE</scope>
</reference>
<evidence type="ECO:0000313" key="2">
    <source>
        <dbReference type="EMBL" id="JAV85532.1"/>
    </source>
</evidence>
<dbReference type="PANTHER" id="PTHR21373:SF0">
    <property type="entry name" value="N-ALPHA-ACETYLTRANSFERASE 35, NATC AUXILIARY SUBUNIT"/>
    <property type="match status" value="1"/>
</dbReference>